<dbReference type="GeneID" id="87891666"/>
<dbReference type="EMBL" id="JAFFGZ010000005">
    <property type="protein sequence ID" value="KAK4644322.1"/>
    <property type="molecule type" value="Genomic_DNA"/>
</dbReference>
<organism evidence="2 3">
    <name type="scientific">Podospora bellae-mahoneyi</name>
    <dbReference type="NCBI Taxonomy" id="2093777"/>
    <lineage>
        <taxon>Eukaryota</taxon>
        <taxon>Fungi</taxon>
        <taxon>Dikarya</taxon>
        <taxon>Ascomycota</taxon>
        <taxon>Pezizomycotina</taxon>
        <taxon>Sordariomycetes</taxon>
        <taxon>Sordariomycetidae</taxon>
        <taxon>Sordariales</taxon>
        <taxon>Podosporaceae</taxon>
        <taxon>Podospora</taxon>
    </lineage>
</organism>
<dbReference type="Proteomes" id="UP001322138">
    <property type="component" value="Unassembled WGS sequence"/>
</dbReference>
<protein>
    <submittedName>
        <fullName evidence="2">Uncharacterized protein</fullName>
    </submittedName>
</protein>
<proteinExistence type="predicted"/>
<keyword evidence="3" id="KW-1185">Reference proteome</keyword>
<comment type="caution">
    <text evidence="2">The sequence shown here is derived from an EMBL/GenBank/DDBJ whole genome shotgun (WGS) entry which is preliminary data.</text>
</comment>
<evidence type="ECO:0000256" key="1">
    <source>
        <dbReference type="SAM" id="MobiDB-lite"/>
    </source>
</evidence>
<feature type="compositionally biased region" description="Basic and acidic residues" evidence="1">
    <location>
        <begin position="1"/>
        <end position="10"/>
    </location>
</feature>
<feature type="region of interest" description="Disordered" evidence="1">
    <location>
        <begin position="1"/>
        <end position="118"/>
    </location>
</feature>
<dbReference type="RefSeq" id="XP_062733298.1">
    <property type="nucleotide sequence ID" value="XM_062872483.1"/>
</dbReference>
<feature type="compositionally biased region" description="Polar residues" evidence="1">
    <location>
        <begin position="89"/>
        <end position="105"/>
    </location>
</feature>
<name>A0ABR0FN41_9PEZI</name>
<accession>A0ABR0FN41</accession>
<gene>
    <name evidence="2" type="ORF">QC761_0051490</name>
</gene>
<feature type="compositionally biased region" description="Low complexity" evidence="1">
    <location>
        <begin position="44"/>
        <end position="53"/>
    </location>
</feature>
<evidence type="ECO:0000313" key="2">
    <source>
        <dbReference type="EMBL" id="KAK4644322.1"/>
    </source>
</evidence>
<evidence type="ECO:0000313" key="3">
    <source>
        <dbReference type="Proteomes" id="UP001322138"/>
    </source>
</evidence>
<reference evidence="2 3" key="1">
    <citation type="journal article" date="2023" name="bioRxiv">
        <title>High-quality genome assemblies of four members of thePodospora anserinaspecies complex.</title>
        <authorList>
            <person name="Ament-Velasquez S.L."/>
            <person name="Vogan A.A."/>
            <person name="Wallerman O."/>
            <person name="Hartmann F."/>
            <person name="Gautier V."/>
            <person name="Silar P."/>
            <person name="Giraud T."/>
            <person name="Johannesson H."/>
        </authorList>
    </citation>
    <scope>NUCLEOTIDE SEQUENCE [LARGE SCALE GENOMIC DNA]</scope>
    <source>
        <strain evidence="2 3">CBS 112042</strain>
    </source>
</reference>
<sequence>MGMDPRKVLRDPISATAAHGLSGQPSLSYKTPMDGPSPRDPHTAAASDSSSPALPQKHHCLTHGRPRLDRQPQQSGERRRRQVPCNYSIHRTASTTATLNKTPRQTPLRRGPSHQPRADYDSAYSLALSVQVPCPATLCLSECATRGQTKKPHYFTEEAFSDAQRHLAGLLLFFASFV</sequence>
<feature type="compositionally biased region" description="Basic residues" evidence="1">
    <location>
        <begin position="56"/>
        <end position="65"/>
    </location>
</feature>